<dbReference type="PROSITE" id="PS51257">
    <property type="entry name" value="PROKAR_LIPOPROTEIN"/>
    <property type="match status" value="1"/>
</dbReference>
<feature type="region of interest" description="Disordered" evidence="1">
    <location>
        <begin position="100"/>
        <end position="120"/>
    </location>
</feature>
<feature type="region of interest" description="Disordered" evidence="1">
    <location>
        <begin position="264"/>
        <end position="294"/>
    </location>
</feature>
<accession>A0A6P7TWX1</accession>
<proteinExistence type="predicted"/>
<feature type="compositionally biased region" description="Polar residues" evidence="1">
    <location>
        <begin position="276"/>
        <end position="286"/>
    </location>
</feature>
<evidence type="ECO:0000313" key="2">
    <source>
        <dbReference type="Proteomes" id="UP000515154"/>
    </source>
</evidence>
<feature type="compositionally biased region" description="Basic and acidic residues" evidence="1">
    <location>
        <begin position="218"/>
        <end position="229"/>
    </location>
</feature>
<evidence type="ECO:0000256" key="1">
    <source>
        <dbReference type="SAM" id="MobiDB-lite"/>
    </source>
</evidence>
<name>A0A6P7TWX1_9MOLL</name>
<dbReference type="AlphaFoldDB" id="A0A6P7TWX1"/>
<evidence type="ECO:0000313" key="3">
    <source>
        <dbReference type="RefSeq" id="XP_029653792.2"/>
    </source>
</evidence>
<reference evidence="3" key="1">
    <citation type="submission" date="2025-08" db="UniProtKB">
        <authorList>
            <consortium name="RefSeq"/>
        </authorList>
    </citation>
    <scope>IDENTIFICATION</scope>
</reference>
<keyword evidence="2" id="KW-1185">Reference proteome</keyword>
<feature type="compositionally biased region" description="Basic and acidic residues" evidence="1">
    <location>
        <begin position="106"/>
        <end position="120"/>
    </location>
</feature>
<gene>
    <name evidence="3" type="primary">LOC115226978</name>
</gene>
<feature type="region of interest" description="Disordered" evidence="1">
    <location>
        <begin position="209"/>
        <end position="229"/>
    </location>
</feature>
<sequence>MMIDSDRAEVPEDSAPTILSGIMGGCLNIVFILNLKHFHFYFSDSELNFKVKTLAEIRAAKNMEKNTKKKEEALCTLRGSRSSQAEKPKLKQTRQIYVPPAVRQQSDLKDNRNGTEHNKESLEKVKIPKIVSKNAKVEVLNVQNSVKPESDFIGEIRVKSFAEIMEEKRLRAKRNEETGGKVDNCKNRLSDSKSTYTAPKVPTLAQWTRKRSAMPVKQSDEESDKTNELYPEKKHISSNSLLCTSDSRLKNIISVAQDKLKQTVTDRLPSDKTTDESSNIPSTDSIGNLPKSGNDVKLENSLHIETEEMKSPHTVVTNSLDLLSPTHLNDDSFLKDDDDLKDVTENITEANSIEDDDDVLRQLEEMLASQ</sequence>
<protein>
    <submittedName>
        <fullName evidence="3">Uncharacterized protein LOC115226978 isoform X1</fullName>
    </submittedName>
</protein>
<dbReference type="Proteomes" id="UP000515154">
    <property type="component" value="Unplaced"/>
</dbReference>
<organism evidence="2 3">
    <name type="scientific">Octopus sinensis</name>
    <name type="common">East Asian common octopus</name>
    <dbReference type="NCBI Taxonomy" id="2607531"/>
    <lineage>
        <taxon>Eukaryota</taxon>
        <taxon>Metazoa</taxon>
        <taxon>Spiralia</taxon>
        <taxon>Lophotrochozoa</taxon>
        <taxon>Mollusca</taxon>
        <taxon>Cephalopoda</taxon>
        <taxon>Coleoidea</taxon>
        <taxon>Octopodiformes</taxon>
        <taxon>Octopoda</taxon>
        <taxon>Incirrata</taxon>
        <taxon>Octopodidae</taxon>
        <taxon>Octopus</taxon>
    </lineage>
</organism>
<dbReference type="KEGG" id="osn:115226978"/>
<dbReference type="RefSeq" id="XP_029653792.2">
    <property type="nucleotide sequence ID" value="XM_029797932.2"/>
</dbReference>